<feature type="domain" description="YcaO" evidence="1">
    <location>
        <begin position="54"/>
        <end position="436"/>
    </location>
</feature>
<dbReference type="NCBIfam" id="TIGR03604">
    <property type="entry name" value="TOMM_cyclo_SagD"/>
    <property type="match status" value="1"/>
</dbReference>
<dbReference type="PROSITE" id="PS51257">
    <property type="entry name" value="PROKAR_LIPOPROTEIN"/>
    <property type="match status" value="1"/>
</dbReference>
<dbReference type="PANTHER" id="PTHR37809">
    <property type="entry name" value="RIBOSOMAL PROTEIN S12 METHYLTHIOTRANSFERASE ACCESSORY FACTOR YCAO"/>
    <property type="match status" value="1"/>
</dbReference>
<dbReference type="Proteomes" id="UP000292003">
    <property type="component" value="Unassembled WGS sequence"/>
</dbReference>
<dbReference type="Pfam" id="PF02624">
    <property type="entry name" value="YcaO"/>
    <property type="match status" value="1"/>
</dbReference>
<keyword evidence="3" id="KW-1185">Reference proteome</keyword>
<dbReference type="PROSITE" id="PS51664">
    <property type="entry name" value="YCAO"/>
    <property type="match status" value="1"/>
</dbReference>
<accession>A0A4Q7JAB2</accession>
<dbReference type="Gene3D" id="3.30.1330.230">
    <property type="match status" value="1"/>
</dbReference>
<dbReference type="Gene3D" id="3.30.40.250">
    <property type="match status" value="1"/>
</dbReference>
<evidence type="ECO:0000313" key="2">
    <source>
        <dbReference type="EMBL" id="RZQ64721.1"/>
    </source>
</evidence>
<dbReference type="EMBL" id="SFCC01000003">
    <property type="protein sequence ID" value="RZQ64721.1"/>
    <property type="molecule type" value="Genomic_DNA"/>
</dbReference>
<dbReference type="Gene3D" id="3.30.160.660">
    <property type="match status" value="1"/>
</dbReference>
<protein>
    <submittedName>
        <fullName evidence="2">Bacteriocin biosynthesis protein SagD</fullName>
    </submittedName>
</protein>
<dbReference type="PANTHER" id="PTHR37809:SF1">
    <property type="entry name" value="RIBOSOMAL PROTEIN S12 METHYLTHIOTRANSFERASE ACCESSORY FACTOR YCAO"/>
    <property type="match status" value="1"/>
</dbReference>
<gene>
    <name evidence="2" type="ORF">EWH70_07465</name>
</gene>
<evidence type="ECO:0000259" key="1">
    <source>
        <dbReference type="PROSITE" id="PS51664"/>
    </source>
</evidence>
<dbReference type="InterPro" id="IPR027624">
    <property type="entry name" value="TOMM_cyclo_SagD"/>
</dbReference>
<dbReference type="OrthoDB" id="2379922at2"/>
<reference evidence="2 3" key="1">
    <citation type="submission" date="2019-02" db="EMBL/GenBank/DDBJ databases">
        <title>Draft genome sequence of Amycolatopsis sp. 8-3EHSu isolated from roots of Suaeda maritima.</title>
        <authorList>
            <person name="Duangmal K."/>
            <person name="Chantavorakit T."/>
        </authorList>
    </citation>
    <scope>NUCLEOTIDE SEQUENCE [LARGE SCALE GENOMIC DNA]</scope>
    <source>
        <strain evidence="2 3">8-3EHSu</strain>
    </source>
</reference>
<dbReference type="RefSeq" id="WP_130474520.1">
    <property type="nucleotide sequence ID" value="NZ_SFCC01000003.1"/>
</dbReference>
<dbReference type="AlphaFoldDB" id="A0A4Q7JAB2"/>
<name>A0A4Q7JAB2_9PSEU</name>
<organism evidence="2 3">
    <name type="scientific">Amycolatopsis suaedae</name>
    <dbReference type="NCBI Taxonomy" id="2510978"/>
    <lineage>
        <taxon>Bacteria</taxon>
        <taxon>Bacillati</taxon>
        <taxon>Actinomycetota</taxon>
        <taxon>Actinomycetes</taxon>
        <taxon>Pseudonocardiales</taxon>
        <taxon>Pseudonocardiaceae</taxon>
        <taxon>Amycolatopsis</taxon>
    </lineage>
</organism>
<sequence>MREDLLVDPRFGLVTELVTRPRQPGLPPAWVGCSAKVADTTRAGLSEVDRYGFGAALGDPAVARAAALGEAIERYCGNLVPDRLPLRSYRELRAAGVAAVDPAELALYSPRQYATPGFPFVPFTPDLEVAWTRGTDLRTGEEVWVPASLVYLNYFRGAHVAEPPTHALSYSGIATGPTPEAARQSALQELLERDASTLWWAGGGPADAVLDADAVTGQFADPAAPERTIRLFRIPSEFGAPVLAAFVTDHPGRDLIAFGTACRTTARAAAVKATVEAFAVLELTVELTEPDSELWRAVDGGSLGGHVFKPWRADRAYRQDFADDLRDLVDLPAVAQLYLDPAMRGEPLDRLRATEPAVPFAAIPDAPPLVEALTRAGLRAVAVDLTTPDVRAAGLHVTRVVVPGLYGNAPAAFPYLGGSRLPVAEDDVFPYPIPLA</sequence>
<comment type="caution">
    <text evidence="2">The sequence shown here is derived from an EMBL/GenBank/DDBJ whole genome shotgun (WGS) entry which is preliminary data.</text>
</comment>
<proteinExistence type="predicted"/>
<evidence type="ECO:0000313" key="3">
    <source>
        <dbReference type="Proteomes" id="UP000292003"/>
    </source>
</evidence>
<dbReference type="InterPro" id="IPR003776">
    <property type="entry name" value="YcaO-like_dom"/>
</dbReference>